<dbReference type="InterPro" id="IPR016032">
    <property type="entry name" value="Sig_transdc_resp-reg_C-effctor"/>
</dbReference>
<evidence type="ECO:0000259" key="6">
    <source>
        <dbReference type="PROSITE" id="PS51755"/>
    </source>
</evidence>
<comment type="similarity">
    <text evidence="1">Belongs to the AfsR/DnrI/RedD regulatory family.</text>
</comment>
<dbReference type="Pfam" id="PF00486">
    <property type="entry name" value="Trans_reg_C"/>
    <property type="match status" value="1"/>
</dbReference>
<dbReference type="InterPro" id="IPR051677">
    <property type="entry name" value="AfsR-DnrI-RedD_regulator"/>
</dbReference>
<dbReference type="SUPFAM" id="SSF48452">
    <property type="entry name" value="TPR-like"/>
    <property type="match status" value="1"/>
</dbReference>
<dbReference type="Proteomes" id="UP001500979">
    <property type="component" value="Unassembled WGS sequence"/>
</dbReference>
<gene>
    <name evidence="7" type="ORF">GCM10010470_18090</name>
</gene>
<sequence length="261" mass="29028">MDFRILGDLRVGAGDVSCVPSAPKPRQLLSLLLLNANEFVSTDACAEELWDGNPPRTMTATLHTYIRQLRKLLAAPLEADSLPHARGRLVTGQRGYLLKVGEAEFFDLREFTKLTKEGRAAQDDSVASDLLRQALDLCRGPVLNDVHPGPRLRSRINALDEARRFAAEQCFAAELRLGRHHGLLSDLCEAAEQDPLNESLQGLYMLALFRSGRQVQALSVFRRTRETLRASLGLEPSARIRRLNDAILTSDPRLDLPCPQI</sequence>
<dbReference type="PANTHER" id="PTHR35807">
    <property type="entry name" value="TRANSCRIPTIONAL REGULATOR REDD-RELATED"/>
    <property type="match status" value="1"/>
</dbReference>
<evidence type="ECO:0000256" key="5">
    <source>
        <dbReference type="PROSITE-ProRule" id="PRU01091"/>
    </source>
</evidence>
<name>A0ABN3V9V3_9PSEU</name>
<dbReference type="SUPFAM" id="SSF46894">
    <property type="entry name" value="C-terminal effector domain of the bipartite response regulators"/>
    <property type="match status" value="1"/>
</dbReference>
<keyword evidence="8" id="KW-1185">Reference proteome</keyword>
<dbReference type="Gene3D" id="1.25.40.10">
    <property type="entry name" value="Tetratricopeptide repeat domain"/>
    <property type="match status" value="1"/>
</dbReference>
<evidence type="ECO:0000256" key="1">
    <source>
        <dbReference type="ARBA" id="ARBA00005820"/>
    </source>
</evidence>
<dbReference type="PROSITE" id="PS51755">
    <property type="entry name" value="OMPR_PHOB"/>
    <property type="match status" value="1"/>
</dbReference>
<dbReference type="InterPro" id="IPR011990">
    <property type="entry name" value="TPR-like_helical_dom_sf"/>
</dbReference>
<keyword evidence="3 5" id="KW-0238">DNA-binding</keyword>
<protein>
    <recommendedName>
        <fullName evidence="6">OmpR/PhoB-type domain-containing protein</fullName>
    </recommendedName>
</protein>
<dbReference type="PANTHER" id="PTHR35807:SF1">
    <property type="entry name" value="TRANSCRIPTIONAL REGULATOR REDD"/>
    <property type="match status" value="1"/>
</dbReference>
<feature type="domain" description="OmpR/PhoB-type" evidence="6">
    <location>
        <begin position="1"/>
        <end position="100"/>
    </location>
</feature>
<evidence type="ECO:0000256" key="4">
    <source>
        <dbReference type="ARBA" id="ARBA00023163"/>
    </source>
</evidence>
<evidence type="ECO:0000313" key="8">
    <source>
        <dbReference type="Proteomes" id="UP001500979"/>
    </source>
</evidence>
<reference evidence="7 8" key="1">
    <citation type="journal article" date="2019" name="Int. J. Syst. Evol. Microbiol.">
        <title>The Global Catalogue of Microorganisms (GCM) 10K type strain sequencing project: providing services to taxonomists for standard genome sequencing and annotation.</title>
        <authorList>
            <consortium name="The Broad Institute Genomics Platform"/>
            <consortium name="The Broad Institute Genome Sequencing Center for Infectious Disease"/>
            <person name="Wu L."/>
            <person name="Ma J."/>
        </authorList>
    </citation>
    <scope>NUCLEOTIDE SEQUENCE [LARGE SCALE GENOMIC DNA]</scope>
    <source>
        <strain evidence="7 8">JCM 9383</strain>
    </source>
</reference>
<dbReference type="CDD" id="cd15831">
    <property type="entry name" value="BTAD"/>
    <property type="match status" value="1"/>
</dbReference>
<evidence type="ECO:0000313" key="7">
    <source>
        <dbReference type="EMBL" id="GAA2784399.1"/>
    </source>
</evidence>
<keyword evidence="2" id="KW-0805">Transcription regulation</keyword>
<dbReference type="RefSeq" id="WP_344679047.1">
    <property type="nucleotide sequence ID" value="NZ_BAAAUX010000010.1"/>
</dbReference>
<organism evidence="7 8">
    <name type="scientific">Saccharopolyspora taberi</name>
    <dbReference type="NCBI Taxonomy" id="60895"/>
    <lineage>
        <taxon>Bacteria</taxon>
        <taxon>Bacillati</taxon>
        <taxon>Actinomycetota</taxon>
        <taxon>Actinomycetes</taxon>
        <taxon>Pseudonocardiales</taxon>
        <taxon>Pseudonocardiaceae</taxon>
        <taxon>Saccharopolyspora</taxon>
    </lineage>
</organism>
<dbReference type="Gene3D" id="1.10.10.10">
    <property type="entry name" value="Winged helix-like DNA-binding domain superfamily/Winged helix DNA-binding domain"/>
    <property type="match status" value="1"/>
</dbReference>
<dbReference type="EMBL" id="BAAAUX010000010">
    <property type="protein sequence ID" value="GAA2784399.1"/>
    <property type="molecule type" value="Genomic_DNA"/>
</dbReference>
<dbReference type="SMART" id="SM01043">
    <property type="entry name" value="BTAD"/>
    <property type="match status" value="1"/>
</dbReference>
<accession>A0ABN3V9V3</accession>
<comment type="caution">
    <text evidence="7">The sequence shown here is derived from an EMBL/GenBank/DDBJ whole genome shotgun (WGS) entry which is preliminary data.</text>
</comment>
<evidence type="ECO:0000256" key="3">
    <source>
        <dbReference type="ARBA" id="ARBA00023125"/>
    </source>
</evidence>
<dbReference type="Pfam" id="PF03704">
    <property type="entry name" value="BTAD"/>
    <property type="match status" value="1"/>
</dbReference>
<dbReference type="SMART" id="SM00862">
    <property type="entry name" value="Trans_reg_C"/>
    <property type="match status" value="1"/>
</dbReference>
<dbReference type="InterPro" id="IPR036388">
    <property type="entry name" value="WH-like_DNA-bd_sf"/>
</dbReference>
<feature type="DNA-binding region" description="OmpR/PhoB-type" evidence="5">
    <location>
        <begin position="1"/>
        <end position="100"/>
    </location>
</feature>
<proteinExistence type="inferred from homology"/>
<evidence type="ECO:0000256" key="2">
    <source>
        <dbReference type="ARBA" id="ARBA00023015"/>
    </source>
</evidence>
<keyword evidence="4" id="KW-0804">Transcription</keyword>
<dbReference type="InterPro" id="IPR005158">
    <property type="entry name" value="BTAD"/>
</dbReference>
<dbReference type="InterPro" id="IPR001867">
    <property type="entry name" value="OmpR/PhoB-type_DNA-bd"/>
</dbReference>